<dbReference type="Gene3D" id="3.30.420.40">
    <property type="match status" value="2"/>
</dbReference>
<dbReference type="SUPFAM" id="SSF53067">
    <property type="entry name" value="Actin-like ATPase domain"/>
    <property type="match status" value="1"/>
</dbReference>
<dbReference type="Gene3D" id="3.90.640.10">
    <property type="entry name" value="Actin, Chain A, domain 4"/>
    <property type="match status" value="1"/>
</dbReference>
<name>A0A221KIS8_VITFI</name>
<organism evidence="1 2">
    <name type="scientific">Vitreoscilla filiformis</name>
    <dbReference type="NCBI Taxonomy" id="63"/>
    <lineage>
        <taxon>Bacteria</taxon>
        <taxon>Pseudomonadati</taxon>
        <taxon>Pseudomonadota</taxon>
        <taxon>Betaproteobacteria</taxon>
        <taxon>Neisseriales</taxon>
        <taxon>Neisseriaceae</taxon>
        <taxon>Vitreoscilla</taxon>
    </lineage>
</organism>
<dbReference type="InterPro" id="IPR043129">
    <property type="entry name" value="ATPase_NBD"/>
</dbReference>
<proteinExistence type="predicted"/>
<protein>
    <recommendedName>
        <fullName evidence="3">Molecular chaperone DnaK</fullName>
    </recommendedName>
</protein>
<sequence>MRDVCKRSVAIDFGTSSTVVAMDDEHGNRRLLRIGVRDFYQAPRGTDFENPTVLEIIDFKRLATAWTAQAYRPEVNWDWVHAAHEAQASFRDNPGDTAVLASILPRLKQWALRSAHQTLRLTDRQGHEIELPPLTERNPVRGQPMQVTANDPFDPIELYAWFLGMAINWRGHGLFLKYHLTFPVKYEREAKDKILASFRRGLQRSLPPTLIAQPGAWQGFSVEEIASEPAAYAAAALPHLGIEPSDDGIPYAVFDFGGGTTDFDYGLWRWANTDETDEGYDQVFEHLHSSGDNFLGGENLLEHLVYASFQQNLDVCREQRIHFTRPLDGQRFTGDEAFVHPTQAAQTNTVLLAAKLRAFLESEDGQLDAQLRIELLNQQSTKTPCELSLDRQALDELLFTRMQNGVREFLNELATVRHELPENEPVHVLLAGNGSRSRHVKALFDPQGEHWPQLLQEVFGPDGSPEIIIHAPLPIREDNHHAPTAKTGVALGLLRLCPGEGVKLIDHVRSTSHDEAPFRYFVGRLGRREEFTPTLTPHIPYQQWHQLGPLPQGVFKLCSSISLRARAGMRQGDPELQIRRLDFPSTNTQDKLFARAIGPTRIELAVAPDEGSLTTRADLFLQTLDLAAG</sequence>
<evidence type="ECO:0000313" key="1">
    <source>
        <dbReference type="EMBL" id="ASM78733.1"/>
    </source>
</evidence>
<accession>A0A221KIS8</accession>
<reference evidence="1 2" key="1">
    <citation type="submission" date="2017-07" db="EMBL/GenBank/DDBJ databases">
        <title>Complete Genome Sequence of the cosmetic ferment Vitreoscilla filiformis (ATCC15551).</title>
        <authorList>
            <person name="Contreras S."/>
            <person name="Sagory-Zalkind P."/>
            <person name="Blanquart H."/>
            <person name="Iltis A."/>
            <person name="Morand S.C."/>
        </authorList>
    </citation>
    <scope>NUCLEOTIDE SEQUENCE [LARGE SCALE GENOMIC DNA]</scope>
    <source>
        <strain evidence="1 2">ATCC 15551</strain>
    </source>
</reference>
<evidence type="ECO:0008006" key="3">
    <source>
        <dbReference type="Google" id="ProtNLM"/>
    </source>
</evidence>
<dbReference type="EMBL" id="CP022423">
    <property type="protein sequence ID" value="ASM78733.1"/>
    <property type="molecule type" value="Genomic_DNA"/>
</dbReference>
<gene>
    <name evidence="1" type="ORF">VITFI_CDS2956</name>
</gene>
<keyword evidence="2" id="KW-1185">Reference proteome</keyword>
<dbReference type="AlphaFoldDB" id="A0A221KIS8"/>
<dbReference type="Proteomes" id="UP000199729">
    <property type="component" value="Chromosome"/>
</dbReference>
<evidence type="ECO:0000313" key="2">
    <source>
        <dbReference type="Proteomes" id="UP000199729"/>
    </source>
</evidence>
<dbReference type="KEGG" id="vff:VITFI_CDS2956"/>